<evidence type="ECO:0000256" key="2">
    <source>
        <dbReference type="SAM" id="MobiDB-lite"/>
    </source>
</evidence>
<dbReference type="Pfam" id="PF06884">
    <property type="entry name" value="DUF1264"/>
    <property type="match status" value="1"/>
</dbReference>
<comment type="similarity">
    <text evidence="1">Belongs to the OBAP family.</text>
</comment>
<dbReference type="PANTHER" id="PTHR31360">
    <property type="match status" value="1"/>
</dbReference>
<proteinExistence type="inferred from homology"/>
<dbReference type="EMBL" id="CVMT01000001">
    <property type="protein sequence ID" value="CRG84403.1"/>
    <property type="molecule type" value="Genomic_DNA"/>
</dbReference>
<evidence type="ECO:0000313" key="3">
    <source>
        <dbReference type="EMBL" id="CRG84403.1"/>
    </source>
</evidence>
<dbReference type="STRING" id="28573.A0A0U1LPJ1"/>
<dbReference type="PANTHER" id="PTHR31360:SF0">
    <property type="entry name" value="OIL BODY-ASSOCIATED PROTEIN 1B"/>
    <property type="match status" value="1"/>
</dbReference>
<accession>A0A0U1LPJ1</accession>
<sequence length="221" mass="24649">MSDPAGSPLTTKSRVLETAAGAIQDLRPVKQICAYLHAFHVYASDQTRAVEAHHYCSHITEDIRQCLIYDSNSANARLIGIEYMITPKLYETLEPAERRLWHSHIYEVKSGMLIMPSPAGTPETVWQAAETSEMRDVIGLYGKTYHLWQPDRGDAVPLGEPQLMLSFTSDSDVAKVKAGGINAFLQDRDQRFGVSSEKKAKAREDIEVPEKHPDADAMLHA</sequence>
<keyword evidence="4" id="KW-1185">Reference proteome</keyword>
<evidence type="ECO:0000256" key="1">
    <source>
        <dbReference type="ARBA" id="ARBA00009740"/>
    </source>
</evidence>
<dbReference type="Proteomes" id="UP000054383">
    <property type="component" value="Unassembled WGS sequence"/>
</dbReference>
<evidence type="ECO:0000313" key="4">
    <source>
        <dbReference type="Proteomes" id="UP000054383"/>
    </source>
</evidence>
<evidence type="ECO:0008006" key="5">
    <source>
        <dbReference type="Google" id="ProtNLM"/>
    </source>
</evidence>
<feature type="region of interest" description="Disordered" evidence="2">
    <location>
        <begin position="193"/>
        <end position="221"/>
    </location>
</feature>
<protein>
    <recommendedName>
        <fullName evidence="5">DUF1264 domain protein</fullName>
    </recommendedName>
</protein>
<name>A0A0U1LPJ1_TALIS</name>
<gene>
    <name evidence="3" type="ORF">PISL3812_01695</name>
</gene>
<dbReference type="OrthoDB" id="1901244at2759"/>
<organism evidence="3 4">
    <name type="scientific">Talaromyces islandicus</name>
    <name type="common">Penicillium islandicum</name>
    <dbReference type="NCBI Taxonomy" id="28573"/>
    <lineage>
        <taxon>Eukaryota</taxon>
        <taxon>Fungi</taxon>
        <taxon>Dikarya</taxon>
        <taxon>Ascomycota</taxon>
        <taxon>Pezizomycotina</taxon>
        <taxon>Eurotiomycetes</taxon>
        <taxon>Eurotiomycetidae</taxon>
        <taxon>Eurotiales</taxon>
        <taxon>Trichocomaceae</taxon>
        <taxon>Talaromyces</taxon>
        <taxon>Talaromyces sect. Islandici</taxon>
    </lineage>
</organism>
<dbReference type="AlphaFoldDB" id="A0A0U1LPJ1"/>
<reference evidence="3 4" key="1">
    <citation type="submission" date="2015-04" db="EMBL/GenBank/DDBJ databases">
        <authorList>
            <person name="Syromyatnikov M.Y."/>
            <person name="Popov V.N."/>
        </authorList>
    </citation>
    <scope>NUCLEOTIDE SEQUENCE [LARGE SCALE GENOMIC DNA]</scope>
    <source>
        <strain evidence="3">WF-38-12</strain>
    </source>
</reference>
<dbReference type="InterPro" id="IPR010686">
    <property type="entry name" value="OBAP-like"/>
</dbReference>
<dbReference type="OMA" id="RHVEAHH"/>